<comment type="caution">
    <text evidence="6">The sequence shown here is derived from an EMBL/GenBank/DDBJ whole genome shotgun (WGS) entry which is preliminary data.</text>
</comment>
<dbReference type="GO" id="GO:0016491">
    <property type="term" value="F:oxidoreductase activity"/>
    <property type="evidence" value="ECO:0007669"/>
    <property type="project" value="UniProtKB-KW"/>
</dbReference>
<dbReference type="SUPFAM" id="SSF51905">
    <property type="entry name" value="FAD/NAD(P)-binding domain"/>
    <property type="match status" value="1"/>
</dbReference>
<protein>
    <recommendedName>
        <fullName evidence="5">FAD-binding domain-containing protein</fullName>
    </recommendedName>
</protein>
<dbReference type="Pfam" id="PF01494">
    <property type="entry name" value="FAD_binding_3"/>
    <property type="match status" value="1"/>
</dbReference>
<reference evidence="6" key="1">
    <citation type="submission" date="2023-11" db="EMBL/GenBank/DDBJ databases">
        <authorList>
            <person name="De Vega J J."/>
            <person name="De Vega J J."/>
        </authorList>
    </citation>
    <scope>NUCLEOTIDE SEQUENCE</scope>
</reference>
<dbReference type="GO" id="GO:0044550">
    <property type="term" value="P:secondary metabolite biosynthetic process"/>
    <property type="evidence" value="ECO:0007669"/>
    <property type="project" value="TreeGrafter"/>
</dbReference>
<feature type="region of interest" description="Disordered" evidence="4">
    <location>
        <begin position="1"/>
        <end position="32"/>
    </location>
</feature>
<evidence type="ECO:0000256" key="3">
    <source>
        <dbReference type="ARBA" id="ARBA00023002"/>
    </source>
</evidence>
<dbReference type="PANTHER" id="PTHR46720:SF3">
    <property type="entry name" value="FAD-BINDING DOMAIN-CONTAINING PROTEIN-RELATED"/>
    <property type="match status" value="1"/>
</dbReference>
<sequence length="486" mass="53698">MAAEAANPSTTTKLLDRLPCPSPDYASPSGRPSGGGIGGLTLALALSRYPDIEVQIYEAAKSLSEVGAGVGIFPRPWKIVQLLGLDHDLAMTCETKPVEGPVAGFNYRKSDQGAGFAFSTLVTNGSLLTFHRADFQNVLLSHLPSSTRIHMSKRLHTFVQRPSGPTELVFEDGTRSFCDVLVGADGLKSNTRRAFLSERIRWMQDQGRWQEAREIETCIEPVWSGCTAYRALFPAERLRALAPSHQVLTKGTQYLGKGAFVLGYPIQNGKIINFVAFDFRHELEGTPYGGPWMSLGDKSQFAHLFENWEPDVQLLIQCVDQAATWAIHTVKPLRSFVSGSVALLGDAAHAMQPHQGSGAGQAMEVRSAVHSIAGLVPAHASLRQDAYILATILGDASTTRETLGRSLRIYDEIRRPAAQHIASASRLNGRYFSFEEDPMDGLEGQQLWDRLQHLYQRVVKNWEWAWTTTIDDQVKEALRQLKRASR</sequence>
<dbReference type="PANTHER" id="PTHR46720">
    <property type="entry name" value="HYDROXYLASE, PUTATIVE (AFU_ORTHOLOGUE AFUA_3G01460)-RELATED"/>
    <property type="match status" value="1"/>
</dbReference>
<evidence type="ECO:0000256" key="1">
    <source>
        <dbReference type="ARBA" id="ARBA00022630"/>
    </source>
</evidence>
<keyword evidence="3" id="KW-0560">Oxidoreductase</keyword>
<keyword evidence="1" id="KW-0285">Flavoprotein</keyword>
<feature type="domain" description="FAD-binding" evidence="5">
    <location>
        <begin position="34"/>
        <end position="195"/>
    </location>
</feature>
<proteinExistence type="predicted"/>
<name>A0AAD2HWI0_9AGAR</name>
<dbReference type="PRINTS" id="PR00420">
    <property type="entry name" value="RNGMNOXGNASE"/>
</dbReference>
<organism evidence="6 7">
    <name type="scientific">Mycena citricolor</name>
    <dbReference type="NCBI Taxonomy" id="2018698"/>
    <lineage>
        <taxon>Eukaryota</taxon>
        <taxon>Fungi</taxon>
        <taxon>Dikarya</taxon>
        <taxon>Basidiomycota</taxon>
        <taxon>Agaricomycotina</taxon>
        <taxon>Agaricomycetes</taxon>
        <taxon>Agaricomycetidae</taxon>
        <taxon>Agaricales</taxon>
        <taxon>Marasmiineae</taxon>
        <taxon>Mycenaceae</taxon>
        <taxon>Mycena</taxon>
    </lineage>
</organism>
<accession>A0AAD2HWI0</accession>
<evidence type="ECO:0000256" key="2">
    <source>
        <dbReference type="ARBA" id="ARBA00022827"/>
    </source>
</evidence>
<dbReference type="Gene3D" id="3.50.50.60">
    <property type="entry name" value="FAD/NAD(P)-binding domain"/>
    <property type="match status" value="1"/>
</dbReference>
<gene>
    <name evidence="6" type="ORF">MYCIT1_LOCUS35914</name>
</gene>
<dbReference type="InterPro" id="IPR051104">
    <property type="entry name" value="FAD_monoxygenase"/>
</dbReference>
<dbReference type="GO" id="GO:0071949">
    <property type="term" value="F:FAD binding"/>
    <property type="evidence" value="ECO:0007669"/>
    <property type="project" value="InterPro"/>
</dbReference>
<dbReference type="EMBL" id="CAVNYO010000466">
    <property type="protein sequence ID" value="CAK5283408.1"/>
    <property type="molecule type" value="Genomic_DNA"/>
</dbReference>
<evidence type="ECO:0000313" key="6">
    <source>
        <dbReference type="EMBL" id="CAK5283408.1"/>
    </source>
</evidence>
<dbReference type="Proteomes" id="UP001295794">
    <property type="component" value="Unassembled WGS sequence"/>
</dbReference>
<keyword evidence="2" id="KW-0274">FAD</keyword>
<dbReference type="InterPro" id="IPR002938">
    <property type="entry name" value="FAD-bd"/>
</dbReference>
<evidence type="ECO:0000259" key="5">
    <source>
        <dbReference type="Pfam" id="PF01494"/>
    </source>
</evidence>
<evidence type="ECO:0000256" key="4">
    <source>
        <dbReference type="SAM" id="MobiDB-lite"/>
    </source>
</evidence>
<dbReference type="InterPro" id="IPR036188">
    <property type="entry name" value="FAD/NAD-bd_sf"/>
</dbReference>
<evidence type="ECO:0000313" key="7">
    <source>
        <dbReference type="Proteomes" id="UP001295794"/>
    </source>
</evidence>
<keyword evidence="7" id="KW-1185">Reference proteome</keyword>
<dbReference type="AlphaFoldDB" id="A0AAD2HWI0"/>
<dbReference type="SUPFAM" id="SSF54373">
    <property type="entry name" value="FAD-linked reductases, C-terminal domain"/>
    <property type="match status" value="1"/>
</dbReference>